<feature type="region of interest" description="Disordered" evidence="1">
    <location>
        <begin position="1"/>
        <end position="58"/>
    </location>
</feature>
<dbReference type="eggNOG" id="ENOG502QTVJ">
    <property type="taxonomic scope" value="Eukaryota"/>
</dbReference>
<keyword evidence="3" id="KW-1185">Reference proteome</keyword>
<feature type="compositionally biased region" description="Low complexity" evidence="1">
    <location>
        <begin position="82"/>
        <end position="96"/>
    </location>
</feature>
<accession>A0A0E0N4R5</accession>
<dbReference type="HOGENOM" id="CLU_898267_0_0_1"/>
<evidence type="ECO:0000256" key="1">
    <source>
        <dbReference type="SAM" id="MobiDB-lite"/>
    </source>
</evidence>
<dbReference type="EnsemblPlants" id="ORUFI01G40050.1">
    <property type="protein sequence ID" value="ORUFI01G40050.1"/>
    <property type="gene ID" value="ORUFI01G40050"/>
</dbReference>
<evidence type="ECO:0000313" key="2">
    <source>
        <dbReference type="EnsemblPlants" id="ORUFI01G40050.1"/>
    </source>
</evidence>
<sequence>MEARLPTVHFGGLGELTTTNTAEPSAAVPLASQAGGGDVAADVAAQPPPPAVAGGGRGVDMAAAARRVASPRLKEFCSLPMKSTTSPSSASKAPKQAQEDAVGGGGSSSWTAPTQIQSMDGGELQRLKGKIYIYPMLEEDGWPLGLGAMNARAGVTRSVDLSGSASFSTAFTSSHCASSSFSSCDFDTESAWSLSRRGGGGAGGGMTLASLIGLVDAMESRSRRRRSARATSKSGKVRALLLSLCLRSHLENGRAAPSLGQFLEMERRASSSSL</sequence>
<dbReference type="Proteomes" id="UP000008022">
    <property type="component" value="Unassembled WGS sequence"/>
</dbReference>
<dbReference type="STRING" id="4529.A0A0E0N4R5"/>
<evidence type="ECO:0000313" key="3">
    <source>
        <dbReference type="Proteomes" id="UP000008022"/>
    </source>
</evidence>
<proteinExistence type="predicted"/>
<dbReference type="PANTHER" id="PTHR33544">
    <property type="entry name" value="DUF4005 DOMAIN-CONTAINING PROTEIN-RELATED"/>
    <property type="match status" value="1"/>
</dbReference>
<feature type="compositionally biased region" description="Polar residues" evidence="1">
    <location>
        <begin position="108"/>
        <end position="118"/>
    </location>
</feature>
<dbReference type="OMA" id="YPMLEED"/>
<protein>
    <submittedName>
        <fullName evidence="2">Uncharacterized protein</fullName>
    </submittedName>
</protein>
<organism evidence="2 3">
    <name type="scientific">Oryza rufipogon</name>
    <name type="common">Brownbeard rice</name>
    <name type="synonym">Asian wild rice</name>
    <dbReference type="NCBI Taxonomy" id="4529"/>
    <lineage>
        <taxon>Eukaryota</taxon>
        <taxon>Viridiplantae</taxon>
        <taxon>Streptophyta</taxon>
        <taxon>Embryophyta</taxon>
        <taxon>Tracheophyta</taxon>
        <taxon>Spermatophyta</taxon>
        <taxon>Magnoliopsida</taxon>
        <taxon>Liliopsida</taxon>
        <taxon>Poales</taxon>
        <taxon>Poaceae</taxon>
        <taxon>BOP clade</taxon>
        <taxon>Oryzoideae</taxon>
        <taxon>Oryzeae</taxon>
        <taxon>Oryzinae</taxon>
        <taxon>Oryza</taxon>
    </lineage>
</organism>
<reference evidence="3" key="1">
    <citation type="submission" date="2013-06" db="EMBL/GenBank/DDBJ databases">
        <authorList>
            <person name="Zhao Q."/>
        </authorList>
    </citation>
    <scope>NUCLEOTIDE SEQUENCE</scope>
    <source>
        <strain evidence="3">cv. W1943</strain>
    </source>
</reference>
<dbReference type="PANTHER" id="PTHR33544:SF5">
    <property type="entry name" value="DUF4005 DOMAIN-CONTAINING PROTEIN"/>
    <property type="match status" value="1"/>
</dbReference>
<dbReference type="InterPro" id="IPR040344">
    <property type="entry name" value="At3g17950-like"/>
</dbReference>
<feature type="region of interest" description="Disordered" evidence="1">
    <location>
        <begin position="79"/>
        <end position="121"/>
    </location>
</feature>
<dbReference type="Gramene" id="ORUFI01G40050.1">
    <property type="protein sequence ID" value="ORUFI01G40050.1"/>
    <property type="gene ID" value="ORUFI01G40050"/>
</dbReference>
<reference evidence="2" key="2">
    <citation type="submission" date="2015-06" db="UniProtKB">
        <authorList>
            <consortium name="EnsemblPlants"/>
        </authorList>
    </citation>
    <scope>IDENTIFICATION</scope>
</reference>
<dbReference type="AlphaFoldDB" id="A0A0E0N4R5"/>
<name>A0A0E0N4R5_ORYRU</name>